<evidence type="ECO:0000256" key="2">
    <source>
        <dbReference type="ARBA" id="ARBA00023125"/>
    </source>
</evidence>
<comment type="caution">
    <text evidence="5">The sequence shown here is derived from an EMBL/GenBank/DDBJ whole genome shotgun (WGS) entry which is preliminary data.</text>
</comment>
<keyword evidence="2" id="KW-0238">DNA-binding</keyword>
<gene>
    <name evidence="5" type="ORF">ABDJ38_14140</name>
</gene>
<dbReference type="InterPro" id="IPR039422">
    <property type="entry name" value="MarR/SlyA-like"/>
</dbReference>
<dbReference type="EMBL" id="JBDLBR010000005">
    <property type="protein sequence ID" value="MEN7538318.1"/>
    <property type="molecule type" value="Genomic_DNA"/>
</dbReference>
<dbReference type="PANTHER" id="PTHR33164:SF64">
    <property type="entry name" value="TRANSCRIPTIONAL REGULATOR SLYA"/>
    <property type="match status" value="1"/>
</dbReference>
<dbReference type="SMART" id="SM00347">
    <property type="entry name" value="HTH_MARR"/>
    <property type="match status" value="1"/>
</dbReference>
<accession>A0ABV0CZL3</accession>
<keyword evidence="6" id="KW-1185">Reference proteome</keyword>
<evidence type="ECO:0000256" key="1">
    <source>
        <dbReference type="ARBA" id="ARBA00023015"/>
    </source>
</evidence>
<sequence length="147" mass="16106">MGDLDWGLLSNSVGPRVRLLRNNLNARSIAASDPFGLPTGSLTLMSLIAQNPGSSQKELADKAGITGPGLVSLVDELEKRELVRRDRSTTDRRRNMLVLTEKGEETVAEMFKVVSQIEAPIREELSPQELEQLISLIDRVLKALGEG</sequence>
<dbReference type="PROSITE" id="PS50995">
    <property type="entry name" value="HTH_MARR_2"/>
    <property type="match status" value="1"/>
</dbReference>
<dbReference type="Pfam" id="PF12802">
    <property type="entry name" value="MarR_2"/>
    <property type="match status" value="1"/>
</dbReference>
<dbReference type="Gene3D" id="1.10.10.10">
    <property type="entry name" value="Winged helix-like DNA-binding domain superfamily/Winged helix DNA-binding domain"/>
    <property type="match status" value="1"/>
</dbReference>
<protein>
    <submittedName>
        <fullName evidence="5">MarR family winged helix-turn-helix transcriptional regulator</fullName>
    </submittedName>
</protein>
<dbReference type="SUPFAM" id="SSF46785">
    <property type="entry name" value="Winged helix' DNA-binding domain"/>
    <property type="match status" value="1"/>
</dbReference>
<dbReference type="RefSeq" id="WP_346785777.1">
    <property type="nucleotide sequence ID" value="NZ_JBDLBR010000005.1"/>
</dbReference>
<evidence type="ECO:0000256" key="3">
    <source>
        <dbReference type="ARBA" id="ARBA00023163"/>
    </source>
</evidence>
<reference evidence="5 6" key="1">
    <citation type="submission" date="2024-05" db="EMBL/GenBank/DDBJ databases">
        <authorList>
            <person name="Park S."/>
        </authorList>
    </citation>
    <scope>NUCLEOTIDE SEQUENCE [LARGE SCALE GENOMIC DNA]</scope>
    <source>
        <strain evidence="5 6">DGU5</strain>
    </source>
</reference>
<dbReference type="PRINTS" id="PR00598">
    <property type="entry name" value="HTHMARR"/>
</dbReference>
<evidence type="ECO:0000313" key="6">
    <source>
        <dbReference type="Proteomes" id="UP001484535"/>
    </source>
</evidence>
<proteinExistence type="predicted"/>
<organism evidence="5 6">
    <name type="scientific">Aurantiacibacter flavus</name>
    <dbReference type="NCBI Taxonomy" id="3145232"/>
    <lineage>
        <taxon>Bacteria</taxon>
        <taxon>Pseudomonadati</taxon>
        <taxon>Pseudomonadota</taxon>
        <taxon>Alphaproteobacteria</taxon>
        <taxon>Sphingomonadales</taxon>
        <taxon>Erythrobacteraceae</taxon>
        <taxon>Aurantiacibacter</taxon>
    </lineage>
</organism>
<evidence type="ECO:0000313" key="5">
    <source>
        <dbReference type="EMBL" id="MEN7538318.1"/>
    </source>
</evidence>
<keyword evidence="1" id="KW-0805">Transcription regulation</keyword>
<keyword evidence="3" id="KW-0804">Transcription</keyword>
<dbReference type="PANTHER" id="PTHR33164">
    <property type="entry name" value="TRANSCRIPTIONAL REGULATOR, MARR FAMILY"/>
    <property type="match status" value="1"/>
</dbReference>
<feature type="domain" description="HTH marR-type" evidence="4">
    <location>
        <begin position="1"/>
        <end position="142"/>
    </location>
</feature>
<evidence type="ECO:0000259" key="4">
    <source>
        <dbReference type="PROSITE" id="PS50995"/>
    </source>
</evidence>
<dbReference type="Proteomes" id="UP001484535">
    <property type="component" value="Unassembled WGS sequence"/>
</dbReference>
<name>A0ABV0CZL3_9SPHN</name>
<dbReference type="InterPro" id="IPR000835">
    <property type="entry name" value="HTH_MarR-typ"/>
</dbReference>
<dbReference type="InterPro" id="IPR036388">
    <property type="entry name" value="WH-like_DNA-bd_sf"/>
</dbReference>
<dbReference type="InterPro" id="IPR036390">
    <property type="entry name" value="WH_DNA-bd_sf"/>
</dbReference>